<sequence>MVGYVRVVYANPGQLKIYSRGILWKKQGGGKAVEVDKSDILGVTWMKVPRTNQLGVRIKDGLYYKFTGFRDQDVASLTNFFQNTCGMTPEEKQLSVSGRNWGEVDLN</sequence>
<evidence type="ECO:0000259" key="1">
    <source>
        <dbReference type="Pfam" id="PF17292"/>
    </source>
</evidence>
<dbReference type="Gene3D" id="2.30.29.30">
    <property type="entry name" value="Pleckstrin-homology domain (PH domain)/Phosphotyrosine-binding domain (PTB)"/>
    <property type="match status" value="1"/>
</dbReference>
<accession>A0A2I0HRW1</accession>
<protein>
    <recommendedName>
        <fullName evidence="1">FACT complex subunit SSRP1/POB3 N-terminal PH domain-containing protein</fullName>
    </recommendedName>
</protein>
<gene>
    <name evidence="2" type="ORF">CRG98_045157</name>
</gene>
<name>A0A2I0HRW1_PUNGR</name>
<dbReference type="EMBL" id="PGOL01005918">
    <property type="protein sequence ID" value="PKI34447.1"/>
    <property type="molecule type" value="Genomic_DNA"/>
</dbReference>
<dbReference type="GO" id="GO:0042393">
    <property type="term" value="F:histone binding"/>
    <property type="evidence" value="ECO:0007669"/>
    <property type="project" value="TreeGrafter"/>
</dbReference>
<dbReference type="PANTHER" id="PTHR45849">
    <property type="entry name" value="FACT COMPLEX SUBUNIT SSRP1"/>
    <property type="match status" value="1"/>
</dbReference>
<dbReference type="GO" id="GO:0031491">
    <property type="term" value="F:nucleosome binding"/>
    <property type="evidence" value="ECO:0007669"/>
    <property type="project" value="TreeGrafter"/>
</dbReference>
<dbReference type="InterPro" id="IPR035417">
    <property type="entry name" value="SSRP1/POB3_N"/>
</dbReference>
<dbReference type="FunFam" id="2.30.29.30:FF:000298">
    <property type="entry name" value="FACT complex subunit SSRP1"/>
    <property type="match status" value="1"/>
</dbReference>
<dbReference type="STRING" id="22663.A0A2I0HRW1"/>
<proteinExistence type="predicted"/>
<evidence type="ECO:0000313" key="3">
    <source>
        <dbReference type="Proteomes" id="UP000233551"/>
    </source>
</evidence>
<dbReference type="InterPro" id="IPR011993">
    <property type="entry name" value="PH-like_dom_sf"/>
</dbReference>
<feature type="domain" description="FACT complex subunit SSRP1/POB3 N-terminal PH" evidence="1">
    <location>
        <begin position="11"/>
        <end position="90"/>
    </location>
</feature>
<organism evidence="2 3">
    <name type="scientific">Punica granatum</name>
    <name type="common">Pomegranate</name>
    <dbReference type="NCBI Taxonomy" id="22663"/>
    <lineage>
        <taxon>Eukaryota</taxon>
        <taxon>Viridiplantae</taxon>
        <taxon>Streptophyta</taxon>
        <taxon>Embryophyta</taxon>
        <taxon>Tracheophyta</taxon>
        <taxon>Spermatophyta</taxon>
        <taxon>Magnoliopsida</taxon>
        <taxon>eudicotyledons</taxon>
        <taxon>Gunneridae</taxon>
        <taxon>Pentapetalae</taxon>
        <taxon>rosids</taxon>
        <taxon>malvids</taxon>
        <taxon>Myrtales</taxon>
        <taxon>Lythraceae</taxon>
        <taxon>Punica</taxon>
    </lineage>
</organism>
<evidence type="ECO:0000313" key="2">
    <source>
        <dbReference type="EMBL" id="PKI34447.1"/>
    </source>
</evidence>
<dbReference type="Pfam" id="PF17292">
    <property type="entry name" value="POB3_N"/>
    <property type="match status" value="1"/>
</dbReference>
<dbReference type="GO" id="GO:0035101">
    <property type="term" value="C:FACT complex"/>
    <property type="evidence" value="ECO:0007669"/>
    <property type="project" value="TreeGrafter"/>
</dbReference>
<dbReference type="Proteomes" id="UP000233551">
    <property type="component" value="Unassembled WGS sequence"/>
</dbReference>
<dbReference type="AlphaFoldDB" id="A0A2I0HRW1"/>
<dbReference type="InterPro" id="IPR050454">
    <property type="entry name" value="RTT106/SSRP1_HistChap/FACT"/>
</dbReference>
<keyword evidence="3" id="KW-1185">Reference proteome</keyword>
<reference evidence="2 3" key="1">
    <citation type="submission" date="2017-11" db="EMBL/GenBank/DDBJ databases">
        <title>De-novo sequencing of pomegranate (Punica granatum L.) genome.</title>
        <authorList>
            <person name="Akparov Z."/>
            <person name="Amiraslanov A."/>
            <person name="Hajiyeva S."/>
            <person name="Abbasov M."/>
            <person name="Kaur K."/>
            <person name="Hamwieh A."/>
            <person name="Solovyev V."/>
            <person name="Salamov A."/>
            <person name="Braich B."/>
            <person name="Kosarev P."/>
            <person name="Mahmoud A."/>
            <person name="Hajiyev E."/>
            <person name="Babayeva S."/>
            <person name="Izzatullayeva V."/>
            <person name="Mammadov A."/>
            <person name="Mammadov A."/>
            <person name="Sharifova S."/>
            <person name="Ojaghi J."/>
            <person name="Eynullazada K."/>
            <person name="Bayramov B."/>
            <person name="Abdulazimova A."/>
            <person name="Shahmuradov I."/>
        </authorList>
    </citation>
    <scope>NUCLEOTIDE SEQUENCE [LARGE SCALE GENOMIC DNA]</scope>
    <source>
        <strain evidence="3">cv. AG2017</strain>
        <tissue evidence="2">Leaf</tissue>
    </source>
</reference>
<dbReference type="PANTHER" id="PTHR45849:SF1">
    <property type="entry name" value="FACT COMPLEX SUBUNIT SSRP1"/>
    <property type="match status" value="1"/>
</dbReference>
<feature type="non-terminal residue" evidence="2">
    <location>
        <position position="107"/>
    </location>
</feature>
<comment type="caution">
    <text evidence="2">The sequence shown here is derived from an EMBL/GenBank/DDBJ whole genome shotgun (WGS) entry which is preliminary data.</text>
</comment>